<dbReference type="KEGG" id="nall:PP769_05335"/>
<evidence type="ECO:0000313" key="2">
    <source>
        <dbReference type="EMBL" id="WNM59189.1"/>
    </source>
</evidence>
<evidence type="ECO:0000313" key="3">
    <source>
        <dbReference type="Proteomes" id="UP001302719"/>
    </source>
</evidence>
<sequence length="148" mass="15474">MQNKRLQRCVKGFVLTAVVAGFLAGTNAMATDPPGTDGTPSGMVAFFTTTSCPPGWNVATNVQGRAVVAVQNSSDLGVTVGTPLQDKTAPGHIHSYKTDITLPTKHAALATGGSDDRYAKSGKYTISGDMQEATSDLPFIQLVVCQKE</sequence>
<protein>
    <recommendedName>
        <fullName evidence="4">Lipoprotein</fullName>
    </recommendedName>
</protein>
<dbReference type="AlphaFoldDB" id="A0AA96JZZ5"/>
<dbReference type="RefSeq" id="WP_312645886.1">
    <property type="nucleotide sequence ID" value="NZ_CP116967.1"/>
</dbReference>
<feature type="chain" id="PRO_5041642283" description="Lipoprotein" evidence="1">
    <location>
        <begin position="31"/>
        <end position="148"/>
    </location>
</feature>
<keyword evidence="1" id="KW-0732">Signal</keyword>
<accession>A0AA96JZZ5</accession>
<organism evidence="2 3">
    <name type="scientific">Candidatus Nitrospira allomarina</name>
    <dbReference type="NCBI Taxonomy" id="3020900"/>
    <lineage>
        <taxon>Bacteria</taxon>
        <taxon>Pseudomonadati</taxon>
        <taxon>Nitrospirota</taxon>
        <taxon>Nitrospiria</taxon>
        <taxon>Nitrospirales</taxon>
        <taxon>Nitrospiraceae</taxon>
        <taxon>Nitrospira</taxon>
    </lineage>
</organism>
<name>A0AA96JZZ5_9BACT</name>
<evidence type="ECO:0008006" key="4">
    <source>
        <dbReference type="Google" id="ProtNLM"/>
    </source>
</evidence>
<reference evidence="2 3" key="1">
    <citation type="submission" date="2023-01" db="EMBL/GenBank/DDBJ databases">
        <title>Cultivation and genomic characterization of new, ubiquitous marine nitrite-oxidizing bacteria from the Nitrospirales.</title>
        <authorList>
            <person name="Mueller A.J."/>
            <person name="Daebeler A."/>
            <person name="Herbold C.W."/>
            <person name="Kirkegaard R.H."/>
            <person name="Daims H."/>
        </authorList>
    </citation>
    <scope>NUCLEOTIDE SEQUENCE [LARGE SCALE GENOMIC DNA]</scope>
    <source>
        <strain evidence="2 3">VA</strain>
    </source>
</reference>
<dbReference type="Proteomes" id="UP001302719">
    <property type="component" value="Chromosome"/>
</dbReference>
<gene>
    <name evidence="2" type="ORF">PP769_05335</name>
</gene>
<evidence type="ECO:0000256" key="1">
    <source>
        <dbReference type="SAM" id="SignalP"/>
    </source>
</evidence>
<feature type="signal peptide" evidence="1">
    <location>
        <begin position="1"/>
        <end position="30"/>
    </location>
</feature>
<proteinExistence type="predicted"/>
<dbReference type="EMBL" id="CP116967">
    <property type="protein sequence ID" value="WNM59189.1"/>
    <property type="molecule type" value="Genomic_DNA"/>
</dbReference>
<keyword evidence="3" id="KW-1185">Reference proteome</keyword>